<dbReference type="SUPFAM" id="SSF103473">
    <property type="entry name" value="MFS general substrate transporter"/>
    <property type="match status" value="1"/>
</dbReference>
<evidence type="ECO:0000256" key="5">
    <source>
        <dbReference type="ARBA" id="ARBA00022989"/>
    </source>
</evidence>
<feature type="transmembrane region" description="Helical" evidence="8">
    <location>
        <begin position="343"/>
        <end position="362"/>
    </location>
</feature>
<feature type="transmembrane region" description="Helical" evidence="8">
    <location>
        <begin position="369"/>
        <end position="388"/>
    </location>
</feature>
<dbReference type="FunFam" id="1.20.1250.20:FF:000196">
    <property type="entry name" value="MFS toxin efflux pump (AflT)"/>
    <property type="match status" value="1"/>
</dbReference>
<reference evidence="10" key="1">
    <citation type="submission" date="2022-07" db="EMBL/GenBank/DDBJ databases">
        <title>Fungi with potential for degradation of polypropylene.</title>
        <authorList>
            <person name="Gostincar C."/>
        </authorList>
    </citation>
    <scope>NUCLEOTIDE SEQUENCE</scope>
    <source>
        <strain evidence="10">EXF-13308</strain>
    </source>
</reference>
<dbReference type="AlphaFoldDB" id="A0AA38RXH8"/>
<accession>A0AA38RXH8</accession>
<evidence type="ECO:0000313" key="11">
    <source>
        <dbReference type="Proteomes" id="UP001174694"/>
    </source>
</evidence>
<comment type="caution">
    <text evidence="10">The sequence shown here is derived from an EMBL/GenBank/DDBJ whole genome shotgun (WGS) entry which is preliminary data.</text>
</comment>
<comment type="similarity">
    <text evidence="2">Belongs to the major facilitator superfamily. TCR/Tet family.</text>
</comment>
<dbReference type="Gene3D" id="1.20.1250.20">
    <property type="entry name" value="MFS general substrate transporter like domains"/>
    <property type="match status" value="1"/>
</dbReference>
<dbReference type="PROSITE" id="PS50850">
    <property type="entry name" value="MFS"/>
    <property type="match status" value="1"/>
</dbReference>
<organism evidence="10 11">
    <name type="scientific">Pleurostoma richardsiae</name>
    <dbReference type="NCBI Taxonomy" id="41990"/>
    <lineage>
        <taxon>Eukaryota</taxon>
        <taxon>Fungi</taxon>
        <taxon>Dikarya</taxon>
        <taxon>Ascomycota</taxon>
        <taxon>Pezizomycotina</taxon>
        <taxon>Sordariomycetes</taxon>
        <taxon>Sordariomycetidae</taxon>
        <taxon>Calosphaeriales</taxon>
        <taxon>Pleurostomataceae</taxon>
        <taxon>Pleurostoma</taxon>
    </lineage>
</organism>
<evidence type="ECO:0000256" key="4">
    <source>
        <dbReference type="ARBA" id="ARBA00022692"/>
    </source>
</evidence>
<keyword evidence="6 8" id="KW-0472">Membrane</keyword>
<dbReference type="PRINTS" id="PR01035">
    <property type="entry name" value="TCRTETA"/>
</dbReference>
<keyword evidence="11" id="KW-1185">Reference proteome</keyword>
<proteinExistence type="inferred from homology"/>
<feature type="transmembrane region" description="Helical" evidence="8">
    <location>
        <begin position="307"/>
        <end position="331"/>
    </location>
</feature>
<dbReference type="Proteomes" id="UP001174694">
    <property type="component" value="Unassembled WGS sequence"/>
</dbReference>
<evidence type="ECO:0000256" key="3">
    <source>
        <dbReference type="ARBA" id="ARBA00022448"/>
    </source>
</evidence>
<protein>
    <submittedName>
        <fullName evidence="10">MFS multidrug transporter</fullName>
    </submittedName>
</protein>
<feature type="transmembrane region" description="Helical" evidence="8">
    <location>
        <begin position="197"/>
        <end position="215"/>
    </location>
</feature>
<feature type="transmembrane region" description="Helical" evidence="8">
    <location>
        <begin position="267"/>
        <end position="286"/>
    </location>
</feature>
<feature type="domain" description="Major facilitator superfamily (MFS) profile" evidence="9">
    <location>
        <begin position="43"/>
        <end position="531"/>
    </location>
</feature>
<keyword evidence="5 8" id="KW-1133">Transmembrane helix</keyword>
<feature type="transmembrane region" description="Helical" evidence="8">
    <location>
        <begin position="164"/>
        <end position="185"/>
    </location>
</feature>
<evidence type="ECO:0000256" key="7">
    <source>
        <dbReference type="SAM" id="MobiDB-lite"/>
    </source>
</evidence>
<feature type="transmembrane region" description="Helical" evidence="8">
    <location>
        <begin position="400"/>
        <end position="422"/>
    </location>
</feature>
<gene>
    <name evidence="10" type="ORF">NKR23_g6171</name>
</gene>
<evidence type="ECO:0000313" key="10">
    <source>
        <dbReference type="EMBL" id="KAJ9144275.1"/>
    </source>
</evidence>
<evidence type="ECO:0000256" key="8">
    <source>
        <dbReference type="SAM" id="Phobius"/>
    </source>
</evidence>
<feature type="transmembrane region" description="Helical" evidence="8">
    <location>
        <begin position="236"/>
        <end position="255"/>
    </location>
</feature>
<feature type="transmembrane region" description="Helical" evidence="8">
    <location>
        <begin position="508"/>
        <end position="528"/>
    </location>
</feature>
<dbReference type="InterPro" id="IPR001958">
    <property type="entry name" value="Tet-R_TetA/multi-R_MdtG-like"/>
</dbReference>
<dbReference type="PANTHER" id="PTHR23501">
    <property type="entry name" value="MAJOR FACILITATOR SUPERFAMILY"/>
    <property type="match status" value="1"/>
</dbReference>
<feature type="transmembrane region" description="Helical" evidence="8">
    <location>
        <begin position="133"/>
        <end position="157"/>
    </location>
</feature>
<evidence type="ECO:0000256" key="1">
    <source>
        <dbReference type="ARBA" id="ARBA00004141"/>
    </source>
</evidence>
<keyword evidence="3" id="KW-0813">Transport</keyword>
<dbReference type="InterPro" id="IPR036259">
    <property type="entry name" value="MFS_trans_sf"/>
</dbReference>
<feature type="region of interest" description="Disordered" evidence="7">
    <location>
        <begin position="535"/>
        <end position="556"/>
    </location>
</feature>
<dbReference type="InterPro" id="IPR011701">
    <property type="entry name" value="MFS"/>
</dbReference>
<dbReference type="Pfam" id="PF07690">
    <property type="entry name" value="MFS_1"/>
    <property type="match status" value="1"/>
</dbReference>
<dbReference type="PANTHER" id="PTHR23501:SF193">
    <property type="entry name" value="MULTIDRUG TRANSPORTER, PUTATIVE (AFU_ORTHOLOGUE AFUA_8G00940)-RELATED"/>
    <property type="match status" value="1"/>
</dbReference>
<evidence type="ECO:0000256" key="2">
    <source>
        <dbReference type="ARBA" id="ARBA00007520"/>
    </source>
</evidence>
<dbReference type="InterPro" id="IPR020846">
    <property type="entry name" value="MFS_dom"/>
</dbReference>
<feature type="transmembrane region" description="Helical" evidence="8">
    <location>
        <begin position="434"/>
        <end position="457"/>
    </location>
</feature>
<dbReference type="GO" id="GO:0022857">
    <property type="term" value="F:transmembrane transporter activity"/>
    <property type="evidence" value="ECO:0007669"/>
    <property type="project" value="InterPro"/>
</dbReference>
<comment type="subcellular location">
    <subcellularLocation>
        <location evidence="1">Membrane</location>
        <topology evidence="1">Multi-pass membrane protein</topology>
    </subcellularLocation>
</comment>
<name>A0AA38RXH8_9PEZI</name>
<dbReference type="GO" id="GO:0005886">
    <property type="term" value="C:plasma membrane"/>
    <property type="evidence" value="ECO:0007669"/>
    <property type="project" value="TreeGrafter"/>
</dbReference>
<evidence type="ECO:0000259" key="9">
    <source>
        <dbReference type="PROSITE" id="PS50850"/>
    </source>
</evidence>
<sequence>MADAMSNLTPVVTAAQQSNAQQSAGNNEDAEPEYMTGLPFYLVISSLVLSCLLVALGASMLGTATPSITTTFHSINDVGWYGSSYLVANCAMMPLTGKIFTLFELKWTFIAFIAVFEVGTLVAAVSVSSTMLIIGRSISGIGGSGIVNGAVTIITVIRPMAKRPFLIGLLMACVAAGQVAGPLIGGALSEVSWRWCFYINLPLGGFAVFFFLVFVKLPARSSFSDDKTLAQKLASIDFVGFAVFAAACVLVLMGLEWGGTTYAWDSSVIIGLICGGGVLFVIFFGWSMHLKEGALIPTRLFRDRINLACGITSVVQSGGVFILMFFLPIWFQGIQNASPVISGVKILPTIVSQVIASLLCGASVQKTGYYLPQAVIGNAFVAIASGLFTTFTPSTGAGSWIGFQILGGVGRGMIMQLLITAVQANAPPEDAPVVSSYIMFTQYFGGAVFICVGRTVLTSSLTSTIPKDAPSVDPQLVIDTGVTELSEVFHGDLLKQVLQAYNDSIVDVFYAQLALSAAAFVCSFFLGWRDVRGRKKPTDVETGSETEKRTEAGNSR</sequence>
<evidence type="ECO:0000256" key="6">
    <source>
        <dbReference type="ARBA" id="ARBA00023136"/>
    </source>
</evidence>
<feature type="transmembrane region" description="Helical" evidence="8">
    <location>
        <begin position="38"/>
        <end position="58"/>
    </location>
</feature>
<keyword evidence="4 8" id="KW-0812">Transmembrane</keyword>
<dbReference type="EMBL" id="JANBVO010000017">
    <property type="protein sequence ID" value="KAJ9144275.1"/>
    <property type="molecule type" value="Genomic_DNA"/>
</dbReference>
<feature type="compositionally biased region" description="Basic and acidic residues" evidence="7">
    <location>
        <begin position="545"/>
        <end position="556"/>
    </location>
</feature>
<dbReference type="Gene3D" id="1.20.1720.10">
    <property type="entry name" value="Multidrug resistance protein D"/>
    <property type="match status" value="1"/>
</dbReference>
<feature type="transmembrane region" description="Helical" evidence="8">
    <location>
        <begin position="107"/>
        <end position="127"/>
    </location>
</feature>